<dbReference type="PANTHER" id="PTHR30244:SF34">
    <property type="entry name" value="DTDP-4-AMINO-4,6-DIDEOXYGALACTOSE TRANSAMINASE"/>
    <property type="match status" value="1"/>
</dbReference>
<dbReference type="InterPro" id="IPR015424">
    <property type="entry name" value="PyrdxlP-dep_Trfase"/>
</dbReference>
<feature type="modified residue" description="N6-(pyridoxal phosphate)lysine" evidence="3">
    <location>
        <position position="143"/>
    </location>
</feature>
<dbReference type="Gene3D" id="3.40.640.10">
    <property type="entry name" value="Type I PLP-dependent aspartate aminotransferase-like (Major domain)"/>
    <property type="match status" value="1"/>
</dbReference>
<organism evidence="5 6">
    <name type="scientific">Novimethylophilus kurashikiensis</name>
    <dbReference type="NCBI Taxonomy" id="1825523"/>
    <lineage>
        <taxon>Bacteria</taxon>
        <taxon>Pseudomonadati</taxon>
        <taxon>Pseudomonadota</taxon>
        <taxon>Betaproteobacteria</taxon>
        <taxon>Nitrosomonadales</taxon>
        <taxon>Methylophilaceae</taxon>
        <taxon>Novimethylophilus</taxon>
    </lineage>
</organism>
<keyword evidence="6" id="KW-1185">Reference proteome</keyword>
<name>A0A2R5FAC7_9PROT</name>
<dbReference type="PANTHER" id="PTHR30244">
    <property type="entry name" value="TRANSAMINASE"/>
    <property type="match status" value="1"/>
</dbReference>
<dbReference type="Gene3D" id="3.90.1150.10">
    <property type="entry name" value="Aspartate Aminotransferase, domain 1"/>
    <property type="match status" value="1"/>
</dbReference>
<dbReference type="InterPro" id="IPR000653">
    <property type="entry name" value="DegT/StrS_aminotransferase"/>
</dbReference>
<dbReference type="InterPro" id="IPR015421">
    <property type="entry name" value="PyrdxlP-dep_Trfase_major"/>
</dbReference>
<dbReference type="Proteomes" id="UP000245081">
    <property type="component" value="Unassembled WGS sequence"/>
</dbReference>
<evidence type="ECO:0000256" key="4">
    <source>
        <dbReference type="RuleBase" id="RU004508"/>
    </source>
</evidence>
<proteinExistence type="inferred from homology"/>
<comment type="caution">
    <text evidence="5">The sequence shown here is derived from an EMBL/GenBank/DDBJ whole genome shotgun (WGS) entry which is preliminary data.</text>
</comment>
<evidence type="ECO:0000313" key="5">
    <source>
        <dbReference type="EMBL" id="GBG15182.1"/>
    </source>
</evidence>
<dbReference type="SUPFAM" id="SSF53383">
    <property type="entry name" value="PLP-dependent transferases"/>
    <property type="match status" value="1"/>
</dbReference>
<evidence type="ECO:0000256" key="3">
    <source>
        <dbReference type="PIRSR" id="PIRSR000390-2"/>
    </source>
</evidence>
<gene>
    <name evidence="5" type="ORF">NMK_2785</name>
</gene>
<reference evidence="5 6" key="1">
    <citation type="journal article" date="2018" name="Environ. Microbiol.">
        <title>Isolation and genomic characterization of Novimethylophilus kurashikiensis gen. nov. sp. nov., a new lanthanide-dependent methylotrophic species of Methylophilaceae.</title>
        <authorList>
            <person name="Lv H."/>
            <person name="Sahin N."/>
            <person name="Tani A."/>
        </authorList>
    </citation>
    <scope>NUCLEOTIDE SEQUENCE [LARGE SCALE GENOMIC DNA]</scope>
    <source>
        <strain evidence="5 6">La2-4</strain>
    </source>
</reference>
<evidence type="ECO:0000313" key="6">
    <source>
        <dbReference type="Proteomes" id="UP000245081"/>
    </source>
</evidence>
<sequence>MAAFIGVPEVQIECSGTAALVVALTALKQDSTRTSVVIPAYTCPLVAIAVVHCGLKPVLCDLKPGHFDLDPEALEKACTEDTLAVIPTHLGGRVADLDPVLAIAHRVAAYVIEDAAQALGAQWHGQSVGLAGDIGFFSLAVGKGLTIFEGGVLVAKDAAMRARLRAVSEHIIPSSIYWETRRLAELAGYTALYNPTCLHYAYGNPLRRDISEGRLVEAVGDDFDFDIPLHRIGRYRKGIGAKALTRLPAFLHQLNAQSSRKELFTLPVMEDVPNAHGTWPYFMVLMPTAEARDEALRQLWSAGLGVTRLFIHALPDYGYLKHLFPNADVPNARDFAARMLTVSNSVWMNEEEMKQVRDILEEIGKRR</sequence>
<dbReference type="GO" id="GO:0030170">
    <property type="term" value="F:pyridoxal phosphate binding"/>
    <property type="evidence" value="ECO:0007669"/>
    <property type="project" value="TreeGrafter"/>
</dbReference>
<accession>A0A2R5FAC7</accession>
<keyword evidence="3 4" id="KW-0663">Pyridoxal phosphate</keyword>
<dbReference type="GO" id="GO:0008483">
    <property type="term" value="F:transaminase activity"/>
    <property type="evidence" value="ECO:0007669"/>
    <property type="project" value="TreeGrafter"/>
</dbReference>
<dbReference type="AlphaFoldDB" id="A0A2R5FAC7"/>
<protein>
    <submittedName>
        <fullName evidence="5">Erythromycin biosynthesis sensory transduction protein eryC1</fullName>
    </submittedName>
</protein>
<comment type="similarity">
    <text evidence="1 4">Belongs to the DegT/DnrJ/EryC1 family.</text>
</comment>
<feature type="active site" description="Proton acceptor" evidence="2">
    <location>
        <position position="143"/>
    </location>
</feature>
<dbReference type="PIRSF" id="PIRSF000390">
    <property type="entry name" value="PLP_StrS"/>
    <property type="match status" value="1"/>
</dbReference>
<evidence type="ECO:0000256" key="1">
    <source>
        <dbReference type="ARBA" id="ARBA00037999"/>
    </source>
</evidence>
<dbReference type="InterPro" id="IPR015422">
    <property type="entry name" value="PyrdxlP-dep_Trfase_small"/>
</dbReference>
<dbReference type="Pfam" id="PF01041">
    <property type="entry name" value="DegT_DnrJ_EryC1"/>
    <property type="match status" value="2"/>
</dbReference>
<dbReference type="EMBL" id="BDOQ01000014">
    <property type="protein sequence ID" value="GBG15182.1"/>
    <property type="molecule type" value="Genomic_DNA"/>
</dbReference>
<evidence type="ECO:0000256" key="2">
    <source>
        <dbReference type="PIRSR" id="PIRSR000390-1"/>
    </source>
</evidence>
<dbReference type="GO" id="GO:0000271">
    <property type="term" value="P:polysaccharide biosynthetic process"/>
    <property type="evidence" value="ECO:0007669"/>
    <property type="project" value="TreeGrafter"/>
</dbReference>